<keyword evidence="3" id="KW-1185">Reference proteome</keyword>
<evidence type="ECO:0000313" key="2">
    <source>
        <dbReference type="EMBL" id="BBB15042.1"/>
    </source>
</evidence>
<organism evidence="2 3">
    <name type="scientific">Candidatus Rickettsiella viridis</name>
    <dbReference type="NCBI Taxonomy" id="676208"/>
    <lineage>
        <taxon>Bacteria</taxon>
        <taxon>Pseudomonadati</taxon>
        <taxon>Pseudomonadota</taxon>
        <taxon>Gammaproteobacteria</taxon>
        <taxon>Legionellales</taxon>
        <taxon>Coxiellaceae</taxon>
        <taxon>Rickettsiella</taxon>
    </lineage>
</organism>
<feature type="transmembrane region" description="Helical" evidence="1">
    <location>
        <begin position="14"/>
        <end position="32"/>
    </location>
</feature>
<evidence type="ECO:0000256" key="1">
    <source>
        <dbReference type="SAM" id="Phobius"/>
    </source>
</evidence>
<dbReference type="KEGG" id="rvi:RVIR1_05380"/>
<gene>
    <name evidence="2" type="ORF">RVIR1_05380</name>
</gene>
<keyword evidence="1" id="KW-1133">Transmembrane helix</keyword>
<sequence length="43" mass="4821">MCNKVAEFTELGDYLLTSIRIYLALLAIAICIKPDTVFDGRND</sequence>
<proteinExistence type="predicted"/>
<name>A0A2Z5V3L5_9COXI</name>
<accession>A0A2Z5V3L5</accession>
<keyword evidence="1" id="KW-0472">Membrane</keyword>
<reference evidence="2 3" key="1">
    <citation type="submission" date="2017-03" db="EMBL/GenBank/DDBJ databases">
        <title>The genome sequence of Candidatus Rickettsiella viridis.</title>
        <authorList>
            <person name="Nikoh N."/>
            <person name="Tsuchida T."/>
            <person name="Yamaguchi K."/>
            <person name="Maeda T."/>
            <person name="Shigenobu S."/>
            <person name="Fukatsu T."/>
        </authorList>
    </citation>
    <scope>NUCLEOTIDE SEQUENCE [LARGE SCALE GENOMIC DNA]</scope>
    <source>
        <strain evidence="2 3">Ap-RA04</strain>
    </source>
</reference>
<dbReference type="EMBL" id="AP018005">
    <property type="protein sequence ID" value="BBB15042.1"/>
    <property type="molecule type" value="Genomic_DNA"/>
</dbReference>
<dbReference type="Proteomes" id="UP000282483">
    <property type="component" value="Chromosome"/>
</dbReference>
<protein>
    <submittedName>
        <fullName evidence="2">Uncharacterized protein</fullName>
    </submittedName>
</protein>
<dbReference type="AlphaFoldDB" id="A0A2Z5V3L5"/>
<evidence type="ECO:0000313" key="3">
    <source>
        <dbReference type="Proteomes" id="UP000282483"/>
    </source>
</evidence>
<dbReference type="RefSeq" id="WP_269471420.1">
    <property type="nucleotide sequence ID" value="NZ_AP018005.1"/>
</dbReference>
<keyword evidence="1" id="KW-0812">Transmembrane</keyword>